<evidence type="ECO:0000256" key="16">
    <source>
        <dbReference type="PIRSR" id="PIRSR600829-2"/>
    </source>
</evidence>
<keyword evidence="4" id="KW-0444">Lipid biosynthesis</keyword>
<name>M5UC33_9BACT</name>
<evidence type="ECO:0000256" key="8">
    <source>
        <dbReference type="ARBA" id="ARBA00022777"/>
    </source>
</evidence>
<evidence type="ECO:0000256" key="12">
    <source>
        <dbReference type="ARBA" id="ARBA00023136"/>
    </source>
</evidence>
<dbReference type="PANTHER" id="PTHR34299">
    <property type="entry name" value="DIACYLGLYCEROL KINASE"/>
    <property type="match status" value="1"/>
</dbReference>
<feature type="binding site" evidence="16">
    <location>
        <position position="64"/>
    </location>
    <ligand>
        <name>substrate</name>
    </ligand>
</feature>
<evidence type="ECO:0000256" key="13">
    <source>
        <dbReference type="ARBA" id="ARBA00023209"/>
    </source>
</evidence>
<evidence type="ECO:0000256" key="11">
    <source>
        <dbReference type="ARBA" id="ARBA00023098"/>
    </source>
</evidence>
<keyword evidence="3" id="KW-1003">Cell membrane</keyword>
<keyword evidence="6 19" id="KW-0812">Transmembrane</keyword>
<keyword evidence="5 20" id="KW-0808">Transferase</keyword>
<feature type="transmembrane region" description="Helical" evidence="19">
    <location>
        <begin position="26"/>
        <end position="45"/>
    </location>
</feature>
<dbReference type="Pfam" id="PF01219">
    <property type="entry name" value="DAGK_prokar"/>
    <property type="match status" value="1"/>
</dbReference>
<gene>
    <name evidence="20" type="ORF">RSSM_03147</name>
</gene>
<dbReference type="Proteomes" id="UP000011885">
    <property type="component" value="Unassembled WGS sequence"/>
</dbReference>
<evidence type="ECO:0000313" key="20">
    <source>
        <dbReference type="EMBL" id="EMI55416.1"/>
    </source>
</evidence>
<keyword evidence="18" id="KW-0479">Metal-binding</keyword>
<dbReference type="GO" id="GO:0046872">
    <property type="term" value="F:metal ion binding"/>
    <property type="evidence" value="ECO:0007669"/>
    <property type="project" value="UniProtKB-KW"/>
</dbReference>
<keyword evidence="14" id="KW-1208">Phospholipid metabolism</keyword>
<sequence length="122" mass="13463">MVAAWMNKFRVAFAGLFWAFRDQNSFYVHFAVTLVVLAVAAWLRLEIWHWVALSFAIGGVLTAELLNTAMELLVSVLHPQHDPRIGRALDVAAAAVLMASITAIVVGVLVLGPPIYMHIWPV</sequence>
<evidence type="ECO:0000256" key="19">
    <source>
        <dbReference type="SAM" id="Phobius"/>
    </source>
</evidence>
<protein>
    <submittedName>
        <fullName evidence="20">Diacylglycerol kinase</fullName>
        <ecNumber evidence="20">2.7.1.107</ecNumber>
    </submittedName>
</protein>
<evidence type="ECO:0000313" key="21">
    <source>
        <dbReference type="Proteomes" id="UP000011885"/>
    </source>
</evidence>
<evidence type="ECO:0000256" key="17">
    <source>
        <dbReference type="PIRSR" id="PIRSR600829-3"/>
    </source>
</evidence>
<feature type="binding site" evidence="17">
    <location>
        <position position="71"/>
    </location>
    <ligand>
        <name>ATP</name>
        <dbReference type="ChEBI" id="CHEBI:30616"/>
    </ligand>
</feature>
<reference evidence="20 21" key="1">
    <citation type="journal article" date="2013" name="Mar. Genomics">
        <title>Expression of sulfatases in Rhodopirellula baltica and the diversity of sulfatases in the genus Rhodopirellula.</title>
        <authorList>
            <person name="Wegner C.E."/>
            <person name="Richter-Heitmann T."/>
            <person name="Klindworth A."/>
            <person name="Klockow C."/>
            <person name="Richter M."/>
            <person name="Achstetter T."/>
            <person name="Glockner F.O."/>
            <person name="Harder J."/>
        </authorList>
    </citation>
    <scope>NUCLEOTIDE SEQUENCE [LARGE SCALE GENOMIC DNA]</scope>
    <source>
        <strain evidence="20 21">SM41</strain>
    </source>
</reference>
<comment type="cofactor">
    <cofactor evidence="18">
        <name>Mg(2+)</name>
        <dbReference type="ChEBI" id="CHEBI:18420"/>
    </cofactor>
    <text evidence="18">Mn(2+), Zn(2+), Cd(2+) and Co(2+) support activity to lesser extents.</text>
</comment>
<evidence type="ECO:0000256" key="3">
    <source>
        <dbReference type="ARBA" id="ARBA00022475"/>
    </source>
</evidence>
<dbReference type="EMBL" id="ANOH01000217">
    <property type="protein sequence ID" value="EMI55416.1"/>
    <property type="molecule type" value="Genomic_DNA"/>
</dbReference>
<dbReference type="AlphaFoldDB" id="M5UC33"/>
<accession>M5UC33</accession>
<feature type="transmembrane region" description="Helical" evidence="19">
    <location>
        <begin position="51"/>
        <end position="77"/>
    </location>
</feature>
<evidence type="ECO:0000256" key="15">
    <source>
        <dbReference type="PIRSR" id="PIRSR600829-1"/>
    </source>
</evidence>
<dbReference type="GO" id="GO:0005524">
    <property type="term" value="F:ATP binding"/>
    <property type="evidence" value="ECO:0007669"/>
    <property type="project" value="UniProtKB-KW"/>
</dbReference>
<evidence type="ECO:0000256" key="14">
    <source>
        <dbReference type="ARBA" id="ARBA00023264"/>
    </source>
</evidence>
<comment type="similarity">
    <text evidence="2">Belongs to the bacterial diacylglycerol kinase family.</text>
</comment>
<keyword evidence="18" id="KW-0460">Magnesium</keyword>
<keyword evidence="10 19" id="KW-1133">Transmembrane helix</keyword>
<feature type="transmembrane region" description="Helical" evidence="19">
    <location>
        <begin position="89"/>
        <end position="112"/>
    </location>
</feature>
<keyword evidence="12 19" id="KW-0472">Membrane</keyword>
<feature type="binding site" evidence="18">
    <location>
        <position position="71"/>
    </location>
    <ligand>
        <name>a divalent metal cation</name>
        <dbReference type="ChEBI" id="CHEBI:60240"/>
    </ligand>
</feature>
<evidence type="ECO:0000256" key="18">
    <source>
        <dbReference type="PIRSR" id="PIRSR600829-4"/>
    </source>
</evidence>
<dbReference type="PANTHER" id="PTHR34299:SF1">
    <property type="entry name" value="DIACYLGLYCEROL KINASE"/>
    <property type="match status" value="1"/>
</dbReference>
<dbReference type="EC" id="2.7.1.107" evidence="20"/>
<dbReference type="GO" id="GO:0008654">
    <property type="term" value="P:phospholipid biosynthetic process"/>
    <property type="evidence" value="ECO:0007669"/>
    <property type="project" value="UniProtKB-KW"/>
</dbReference>
<dbReference type="GO" id="GO:0004143">
    <property type="term" value="F:ATP-dependent diacylglycerol kinase activity"/>
    <property type="evidence" value="ECO:0007669"/>
    <property type="project" value="UniProtKB-EC"/>
</dbReference>
<dbReference type="InterPro" id="IPR000829">
    <property type="entry name" value="DAGK"/>
</dbReference>
<evidence type="ECO:0000256" key="5">
    <source>
        <dbReference type="ARBA" id="ARBA00022679"/>
    </source>
</evidence>
<proteinExistence type="inferred from homology"/>
<evidence type="ECO:0000256" key="7">
    <source>
        <dbReference type="ARBA" id="ARBA00022741"/>
    </source>
</evidence>
<evidence type="ECO:0000256" key="9">
    <source>
        <dbReference type="ARBA" id="ARBA00022840"/>
    </source>
</evidence>
<comment type="caution">
    <text evidence="20">The sequence shown here is derived from an EMBL/GenBank/DDBJ whole genome shotgun (WGS) entry which is preliminary data.</text>
</comment>
<dbReference type="CDD" id="cd14263">
    <property type="entry name" value="DAGK_IM_like"/>
    <property type="match status" value="1"/>
</dbReference>
<keyword evidence="8 20" id="KW-0418">Kinase</keyword>
<keyword evidence="11" id="KW-0443">Lipid metabolism</keyword>
<evidence type="ECO:0000256" key="1">
    <source>
        <dbReference type="ARBA" id="ARBA00004651"/>
    </source>
</evidence>
<keyword evidence="9 17" id="KW-0067">ATP-binding</keyword>
<comment type="subcellular location">
    <subcellularLocation>
        <location evidence="1">Cell membrane</location>
        <topology evidence="1">Multi-pass membrane protein</topology>
    </subcellularLocation>
</comment>
<dbReference type="GO" id="GO:0005886">
    <property type="term" value="C:plasma membrane"/>
    <property type="evidence" value="ECO:0007669"/>
    <property type="project" value="UniProtKB-SubCell"/>
</dbReference>
<dbReference type="InterPro" id="IPR036945">
    <property type="entry name" value="DAGK_sf"/>
</dbReference>
<keyword evidence="21" id="KW-1185">Reference proteome</keyword>
<dbReference type="Gene3D" id="1.10.287.3610">
    <property type="match status" value="1"/>
</dbReference>
<evidence type="ECO:0000256" key="4">
    <source>
        <dbReference type="ARBA" id="ARBA00022516"/>
    </source>
</evidence>
<dbReference type="PATRIC" id="fig|1263870.3.peg.3339"/>
<keyword evidence="13" id="KW-0594">Phospholipid biosynthesis</keyword>
<feature type="active site" description="Proton acceptor" evidence="15">
    <location>
        <position position="64"/>
    </location>
</feature>
<keyword evidence="7 17" id="KW-0547">Nucleotide-binding</keyword>
<dbReference type="OrthoDB" id="290917at2"/>
<evidence type="ECO:0000256" key="6">
    <source>
        <dbReference type="ARBA" id="ARBA00022692"/>
    </source>
</evidence>
<evidence type="ECO:0000256" key="10">
    <source>
        <dbReference type="ARBA" id="ARBA00022989"/>
    </source>
</evidence>
<evidence type="ECO:0000256" key="2">
    <source>
        <dbReference type="ARBA" id="ARBA00005967"/>
    </source>
</evidence>
<organism evidence="20 21">
    <name type="scientific">Rhodopirellula sallentina SM41</name>
    <dbReference type="NCBI Taxonomy" id="1263870"/>
    <lineage>
        <taxon>Bacteria</taxon>
        <taxon>Pseudomonadati</taxon>
        <taxon>Planctomycetota</taxon>
        <taxon>Planctomycetia</taxon>
        <taxon>Pirellulales</taxon>
        <taxon>Pirellulaceae</taxon>
        <taxon>Rhodopirellula</taxon>
    </lineage>
</organism>